<evidence type="ECO:0000256" key="2">
    <source>
        <dbReference type="HAMAP-Rule" id="MF_01113"/>
    </source>
</evidence>
<dbReference type="Pfam" id="PF00817">
    <property type="entry name" value="IMS"/>
    <property type="match status" value="1"/>
</dbReference>
<dbReference type="Gene3D" id="1.10.150.20">
    <property type="entry name" value="5' to 3' exonuclease, C-terminal subdomain"/>
    <property type="match status" value="1"/>
</dbReference>
<dbReference type="CDD" id="cd03586">
    <property type="entry name" value="PolY_Pol_IV_kappa"/>
    <property type="match status" value="1"/>
</dbReference>
<dbReference type="RefSeq" id="WP_138790063.1">
    <property type="nucleotide sequence ID" value="NZ_JBHTGQ010000024.1"/>
</dbReference>
<feature type="domain" description="UmuC" evidence="3">
    <location>
        <begin position="7"/>
        <end position="192"/>
    </location>
</feature>
<keyword evidence="2" id="KW-0963">Cytoplasm</keyword>
<dbReference type="Gene3D" id="3.30.1490.100">
    <property type="entry name" value="DNA polymerase, Y-family, little finger domain"/>
    <property type="match status" value="1"/>
</dbReference>
<comment type="subcellular location">
    <subcellularLocation>
        <location evidence="2">Cytoplasm</location>
    </subcellularLocation>
</comment>
<keyword evidence="2" id="KW-0235">DNA replication</keyword>
<comment type="caution">
    <text evidence="4">The sequence shown here is derived from an EMBL/GenBank/DDBJ whole genome shotgun (WGS) entry which is preliminary data.</text>
</comment>
<dbReference type="NCBIfam" id="NF002848">
    <property type="entry name" value="PRK03103.1"/>
    <property type="match status" value="1"/>
</dbReference>
<dbReference type="GO" id="GO:0003887">
    <property type="term" value="F:DNA-directed DNA polymerase activity"/>
    <property type="evidence" value="ECO:0007669"/>
    <property type="project" value="UniProtKB-EC"/>
</dbReference>
<comment type="subunit">
    <text evidence="2">Monomer.</text>
</comment>
<keyword evidence="2" id="KW-0234">DNA repair</keyword>
<keyword evidence="2" id="KW-0479">Metal-binding</keyword>
<dbReference type="InterPro" id="IPR017961">
    <property type="entry name" value="DNA_pol_Y-fam_little_finger"/>
</dbReference>
<dbReference type="InterPro" id="IPR043128">
    <property type="entry name" value="Rev_trsase/Diguanyl_cyclase"/>
</dbReference>
<dbReference type="EMBL" id="JBHTGQ010000024">
    <property type="protein sequence ID" value="MFC7750583.1"/>
    <property type="molecule type" value="Genomic_DNA"/>
</dbReference>
<dbReference type="SUPFAM" id="SSF100879">
    <property type="entry name" value="Lesion bypass DNA polymerase (Y-family), little finger domain"/>
    <property type="match status" value="1"/>
</dbReference>
<reference evidence="5" key="1">
    <citation type="journal article" date="2019" name="Int. J. Syst. Evol. Microbiol.">
        <title>The Global Catalogue of Microorganisms (GCM) 10K type strain sequencing project: providing services to taxonomists for standard genome sequencing and annotation.</title>
        <authorList>
            <consortium name="The Broad Institute Genomics Platform"/>
            <consortium name="The Broad Institute Genome Sequencing Center for Infectious Disease"/>
            <person name="Wu L."/>
            <person name="Ma J."/>
        </authorList>
    </citation>
    <scope>NUCLEOTIDE SEQUENCE [LARGE SCALE GENOMIC DNA]</scope>
    <source>
        <strain evidence="5">JCM 18657</strain>
    </source>
</reference>
<dbReference type="PANTHER" id="PTHR11076">
    <property type="entry name" value="DNA REPAIR POLYMERASE UMUC / TRANSFERASE FAMILY MEMBER"/>
    <property type="match status" value="1"/>
</dbReference>
<comment type="similarity">
    <text evidence="1 2">Belongs to the DNA polymerase type-Y family.</text>
</comment>
<comment type="cofactor">
    <cofactor evidence="2">
        <name>Mg(2+)</name>
        <dbReference type="ChEBI" id="CHEBI:18420"/>
    </cofactor>
    <text evidence="2">Binds 2 magnesium ions per subunit.</text>
</comment>
<comment type="catalytic activity">
    <reaction evidence="2">
        <text>DNA(n) + a 2'-deoxyribonucleoside 5'-triphosphate = DNA(n+1) + diphosphate</text>
        <dbReference type="Rhea" id="RHEA:22508"/>
        <dbReference type="Rhea" id="RHEA-COMP:17339"/>
        <dbReference type="Rhea" id="RHEA-COMP:17340"/>
        <dbReference type="ChEBI" id="CHEBI:33019"/>
        <dbReference type="ChEBI" id="CHEBI:61560"/>
        <dbReference type="ChEBI" id="CHEBI:173112"/>
        <dbReference type="EC" id="2.7.7.7"/>
    </reaction>
</comment>
<protein>
    <recommendedName>
        <fullName evidence="2">DNA polymerase IV</fullName>
        <shortName evidence="2">Pol IV</shortName>
        <ecNumber evidence="2">2.7.7.7</ecNumber>
    </recommendedName>
</protein>
<keyword evidence="2" id="KW-0460">Magnesium</keyword>
<dbReference type="InterPro" id="IPR001126">
    <property type="entry name" value="UmuC"/>
</dbReference>
<dbReference type="InterPro" id="IPR050116">
    <property type="entry name" value="DNA_polymerase-Y"/>
</dbReference>
<name>A0ABW2V8E5_9BACL</name>
<keyword evidence="2" id="KW-0239">DNA-directed DNA polymerase</keyword>
<dbReference type="Gene3D" id="3.30.70.270">
    <property type="match status" value="1"/>
</dbReference>
<dbReference type="EC" id="2.7.7.7" evidence="2"/>
<evidence type="ECO:0000313" key="4">
    <source>
        <dbReference type="EMBL" id="MFC7750583.1"/>
    </source>
</evidence>
<dbReference type="InterPro" id="IPR043502">
    <property type="entry name" value="DNA/RNA_pol_sf"/>
</dbReference>
<evidence type="ECO:0000256" key="1">
    <source>
        <dbReference type="ARBA" id="ARBA00010945"/>
    </source>
</evidence>
<comment type="function">
    <text evidence="2">Poorly processive, error-prone DNA polymerase involved in untargeted mutagenesis. Copies undamaged DNA at stalled replication forks, which arise in vivo from mismatched or misaligned primer ends. These misaligned primers can be extended by PolIV. Exhibits no 3'-5' exonuclease (proofreading) activity. May be involved in translesional synthesis, in conjunction with the beta clamp from PolIII.</text>
</comment>
<sequence length="419" mass="46570">MTASRTVLLADCQSFYASVEKAANRHIRDKPVVVAGDPKRRSGIVLAACPIAKRYGVTAAESLREALNKCPGLVVVQPRMRHYIDISLQITRILESYTDLVEPFSIDEQFVDITGSLALYGCSAVELARHIQMRVFEETGIRTRIGISENKLLAKIGCDLFAKKNETGIYELSRDRLPDIRGMELNKLFGIGTRTMRHLHRIGIYTAGELADMPLAVLKRKLAAAVGKNADIWAEVLWRTANGIDDSPVTPDAFGPQKGIGRQTTLPVDYTDETAIQVVLLELSALVCERSRRKGYQGSVVSVGVQGADFDRPGGFSRQMKLEMPTNVTREVYAAAKAVFRKHWDGKPVRKVWLSLGDLQEDGVLQLSLFGDRERWLELERTVDGLKDKYGQMSLFWAASLMPGSQLKLLDNKIGGHLK</sequence>
<keyword evidence="2 4" id="KW-0548">Nucleotidyltransferase</keyword>
<feature type="active site" evidence="2">
    <location>
        <position position="108"/>
    </location>
</feature>
<dbReference type="PANTHER" id="PTHR11076:SF35">
    <property type="entry name" value="DNA REPAIR PROTEIN HOMOLOG YOBH"/>
    <property type="match status" value="1"/>
</dbReference>
<dbReference type="InterPro" id="IPR022880">
    <property type="entry name" value="DNApol_IV"/>
</dbReference>
<dbReference type="Gene3D" id="3.40.1170.60">
    <property type="match status" value="1"/>
</dbReference>
<feature type="binding site" evidence="2">
    <location>
        <position position="11"/>
    </location>
    <ligand>
        <name>Mg(2+)</name>
        <dbReference type="ChEBI" id="CHEBI:18420"/>
    </ligand>
</feature>
<feature type="binding site" evidence="2">
    <location>
        <position position="107"/>
    </location>
    <ligand>
        <name>Mg(2+)</name>
        <dbReference type="ChEBI" id="CHEBI:18420"/>
    </ligand>
</feature>
<dbReference type="PROSITE" id="PS50173">
    <property type="entry name" value="UMUC"/>
    <property type="match status" value="1"/>
</dbReference>
<keyword evidence="2 4" id="KW-0808">Transferase</keyword>
<keyword evidence="5" id="KW-1185">Reference proteome</keyword>
<evidence type="ECO:0000259" key="3">
    <source>
        <dbReference type="PROSITE" id="PS50173"/>
    </source>
</evidence>
<dbReference type="Proteomes" id="UP001596528">
    <property type="component" value="Unassembled WGS sequence"/>
</dbReference>
<keyword evidence="2" id="KW-0238">DNA-binding</keyword>
<evidence type="ECO:0000313" key="5">
    <source>
        <dbReference type="Proteomes" id="UP001596528"/>
    </source>
</evidence>
<dbReference type="Pfam" id="PF11799">
    <property type="entry name" value="IMS_C"/>
    <property type="match status" value="1"/>
</dbReference>
<accession>A0ABW2V8E5</accession>
<gene>
    <name evidence="2" type="primary">dinB</name>
    <name evidence="4" type="ORF">ACFQWB_11675</name>
</gene>
<feature type="site" description="Substrate discrimination" evidence="2">
    <location>
        <position position="16"/>
    </location>
</feature>
<dbReference type="InterPro" id="IPR036775">
    <property type="entry name" value="DNA_pol_Y-fam_lit_finger_sf"/>
</dbReference>
<keyword evidence="2" id="KW-0515">Mutator protein</keyword>
<organism evidence="4 5">
    <name type="scientific">Paenibacillus thermoaerophilus</name>
    <dbReference type="NCBI Taxonomy" id="1215385"/>
    <lineage>
        <taxon>Bacteria</taxon>
        <taxon>Bacillati</taxon>
        <taxon>Bacillota</taxon>
        <taxon>Bacilli</taxon>
        <taxon>Bacillales</taxon>
        <taxon>Paenibacillaceae</taxon>
        <taxon>Paenibacillus</taxon>
    </lineage>
</organism>
<dbReference type="SUPFAM" id="SSF56672">
    <property type="entry name" value="DNA/RNA polymerases"/>
    <property type="match status" value="1"/>
</dbReference>
<proteinExistence type="inferred from homology"/>
<dbReference type="HAMAP" id="MF_01113">
    <property type="entry name" value="DNApol_IV"/>
    <property type="match status" value="1"/>
</dbReference>
<keyword evidence="2" id="KW-0227">DNA damage</keyword>